<comment type="caution">
    <text evidence="2">The sequence shown here is derived from an EMBL/GenBank/DDBJ whole genome shotgun (WGS) entry which is preliminary data.</text>
</comment>
<evidence type="ECO:0000313" key="2">
    <source>
        <dbReference type="EMBL" id="OGY12543.1"/>
    </source>
</evidence>
<dbReference type="SMART" id="SM01133">
    <property type="entry name" value="DeoC"/>
    <property type="match status" value="1"/>
</dbReference>
<dbReference type="CDD" id="cd00958">
    <property type="entry name" value="DhnA"/>
    <property type="match status" value="1"/>
</dbReference>
<dbReference type="InterPro" id="IPR041720">
    <property type="entry name" value="FbaB-like"/>
</dbReference>
<feature type="active site" description="Schiff-base intermediate with dihydroxyacetone-P" evidence="1">
    <location>
        <position position="178"/>
    </location>
</feature>
<dbReference type="InterPro" id="IPR013785">
    <property type="entry name" value="Aldolase_TIM"/>
</dbReference>
<accession>A0A1G1VAY3</accession>
<dbReference type="PANTHER" id="PTHR47916:SF1">
    <property type="entry name" value="3-HYDROXY-5-PHOSPHONOOXYPENTANE-2,4-DIONE THIOLASE"/>
    <property type="match status" value="1"/>
</dbReference>
<protein>
    <recommendedName>
        <fullName evidence="4">Aldolase</fullName>
    </recommendedName>
</protein>
<dbReference type="PIRSF" id="PIRSF038992">
    <property type="entry name" value="Aldolase_Ia"/>
    <property type="match status" value="1"/>
</dbReference>
<dbReference type="Proteomes" id="UP000178659">
    <property type="component" value="Unassembled WGS sequence"/>
</dbReference>
<dbReference type="EMBL" id="MHCC01000027">
    <property type="protein sequence ID" value="OGY12543.1"/>
    <property type="molecule type" value="Genomic_DNA"/>
</dbReference>
<dbReference type="PANTHER" id="PTHR47916">
    <property type="entry name" value="FRUCTOSE-BISPHOSPHATE ALDOLASE CLASS 1"/>
    <property type="match status" value="1"/>
</dbReference>
<dbReference type="InterPro" id="IPR050456">
    <property type="entry name" value="DeoC/FbaB_aldolase"/>
</dbReference>
<proteinExistence type="predicted"/>
<evidence type="ECO:0000313" key="3">
    <source>
        <dbReference type="Proteomes" id="UP000178659"/>
    </source>
</evidence>
<evidence type="ECO:0000256" key="1">
    <source>
        <dbReference type="PIRSR" id="PIRSR038992-1"/>
    </source>
</evidence>
<feature type="active site" description="Proton donor" evidence="1">
    <location>
        <position position="149"/>
    </location>
</feature>
<reference evidence="2 3" key="1">
    <citation type="journal article" date="2016" name="Nat. Commun.">
        <title>Thousands of microbial genomes shed light on interconnected biogeochemical processes in an aquifer system.</title>
        <authorList>
            <person name="Anantharaman K."/>
            <person name="Brown C.T."/>
            <person name="Hug L.A."/>
            <person name="Sharon I."/>
            <person name="Castelle C.J."/>
            <person name="Probst A.J."/>
            <person name="Thomas B.C."/>
            <person name="Singh A."/>
            <person name="Wilkins M.J."/>
            <person name="Karaoz U."/>
            <person name="Brodie E.L."/>
            <person name="Williams K.H."/>
            <person name="Hubbard S.S."/>
            <person name="Banfield J.F."/>
        </authorList>
    </citation>
    <scope>NUCLEOTIDE SEQUENCE [LARGE SCALE GENOMIC DNA]</scope>
</reference>
<dbReference type="Pfam" id="PF01791">
    <property type="entry name" value="DeoC"/>
    <property type="match status" value="1"/>
</dbReference>
<gene>
    <name evidence="2" type="ORF">A3A77_01055</name>
</gene>
<dbReference type="Gene3D" id="3.20.20.70">
    <property type="entry name" value="Aldolase class I"/>
    <property type="match status" value="1"/>
</dbReference>
<dbReference type="SUPFAM" id="SSF51569">
    <property type="entry name" value="Aldolase"/>
    <property type="match status" value="1"/>
</dbReference>
<dbReference type="GO" id="GO:0004332">
    <property type="term" value="F:fructose-bisphosphate aldolase activity"/>
    <property type="evidence" value="ECO:0007669"/>
    <property type="project" value="InterPro"/>
</dbReference>
<organism evidence="2 3">
    <name type="scientific">Candidatus Blackburnbacteria bacterium RIFCSPLOWO2_01_FULL_40_20</name>
    <dbReference type="NCBI Taxonomy" id="1797519"/>
    <lineage>
        <taxon>Bacteria</taxon>
        <taxon>Candidatus Blackburniibacteriota</taxon>
    </lineage>
</organism>
<dbReference type="AlphaFoldDB" id="A0A1G1VAY3"/>
<evidence type="ECO:0008006" key="4">
    <source>
        <dbReference type="Google" id="ProtNLM"/>
    </source>
</evidence>
<name>A0A1G1VAY3_9BACT</name>
<sequence>MSLQILDQILKNGKGLLLAYDHGFEHGPTDFDERSVDPAWVMEIANSGFFTGVICQKGIAAKYYNTDKDKENKKAPLIVKLNGKTAFQEDKEPISLQNCSVDEAIELGAVGVGYTIYVGSKHEEQMIQEFSKIEEEAHKKGLAVIGWMYLRGECVDKDTDKEAYAARLGLELNCDGVKVKYTGDVESFKKVVAAAGKTKVFVAGGPKLDIDKDTDTETGIYQMAKEVIEAGAAGLAVGRNIWQAKEPIEVAKKLAEIIYT</sequence>
<dbReference type="InterPro" id="IPR002915">
    <property type="entry name" value="DeoC/FbaB/LacD_aldolase"/>
</dbReference>